<dbReference type="Gene3D" id="1.10.1040.10">
    <property type="entry name" value="N-(1-d-carboxylethyl)-l-norvaline Dehydrogenase, domain 2"/>
    <property type="match status" value="1"/>
</dbReference>
<evidence type="ECO:0000256" key="2">
    <source>
        <dbReference type="ARBA" id="ARBA00022857"/>
    </source>
</evidence>
<dbReference type="AlphaFoldDB" id="A0A1I1NRK4"/>
<evidence type="ECO:0000256" key="3">
    <source>
        <dbReference type="ARBA" id="ARBA00023002"/>
    </source>
</evidence>
<dbReference type="SUPFAM" id="SSF51735">
    <property type="entry name" value="NAD(P)-binding Rossmann-fold domains"/>
    <property type="match status" value="1"/>
</dbReference>
<dbReference type="Pfam" id="PF08546">
    <property type="entry name" value="ApbA_C"/>
    <property type="match status" value="1"/>
</dbReference>
<dbReference type="InterPro" id="IPR013328">
    <property type="entry name" value="6PGD_dom2"/>
</dbReference>
<sequence length="306" mass="33163">MRIGIIGAGGVGGYFGAQLAAHGQDVTFVARGRHLEAMRTTGLRIESESAPAHLFPVDVTDSVEELGDVDVAAIGVKLWDTDEIGRRLGPHLRPDATVLSLQNGVNKDDILRAYLPAQTLIGAVCYISAKIAAPGIIKHDGTLARMVLGEFDGRCTERTMRLFEAFIRAGVDAELSTSMSEVVWKKFVFLVGLSSVTSATRQPVGVLRRRERTRQLLHDAMDEVVRVARARGIRLPSDFAGRQMEFVDTLPPGMTSSMLNDLLHGQRLELPWLGQSVVAMARELGVPTPVNDLLAAVLDPYVEGAS</sequence>
<accession>A0A1I1NRK4</accession>
<dbReference type="InterPro" id="IPR003710">
    <property type="entry name" value="ApbA"/>
</dbReference>
<dbReference type="FunFam" id="3.40.50.720:FF:000307">
    <property type="entry name" value="2-dehydropantoate 2-reductase"/>
    <property type="match status" value="1"/>
</dbReference>
<dbReference type="PANTHER" id="PTHR21708">
    <property type="entry name" value="PROBABLE 2-DEHYDROPANTOATE 2-REDUCTASE"/>
    <property type="match status" value="1"/>
</dbReference>
<dbReference type="InterPro" id="IPR008927">
    <property type="entry name" value="6-PGluconate_DH-like_C_sf"/>
</dbReference>
<protein>
    <recommendedName>
        <fullName evidence="4">2-dehydropantoate 2-reductase</fullName>
        <ecNumber evidence="4">1.1.1.169</ecNumber>
    </recommendedName>
    <alternativeName>
        <fullName evidence="4">Ketopantoate reductase</fullName>
    </alternativeName>
</protein>
<evidence type="ECO:0000313" key="8">
    <source>
        <dbReference type="Proteomes" id="UP000198832"/>
    </source>
</evidence>
<evidence type="ECO:0000259" key="6">
    <source>
        <dbReference type="Pfam" id="PF08546"/>
    </source>
</evidence>
<feature type="domain" description="Ketopantoate reductase N-terminal" evidence="5">
    <location>
        <begin position="3"/>
        <end position="152"/>
    </location>
</feature>
<comment type="catalytic activity">
    <reaction evidence="4">
        <text>(R)-pantoate + NADP(+) = 2-dehydropantoate + NADPH + H(+)</text>
        <dbReference type="Rhea" id="RHEA:16233"/>
        <dbReference type="ChEBI" id="CHEBI:11561"/>
        <dbReference type="ChEBI" id="CHEBI:15378"/>
        <dbReference type="ChEBI" id="CHEBI:15980"/>
        <dbReference type="ChEBI" id="CHEBI:57783"/>
        <dbReference type="ChEBI" id="CHEBI:58349"/>
        <dbReference type="EC" id="1.1.1.169"/>
    </reaction>
</comment>
<dbReference type="NCBIfam" id="TIGR00745">
    <property type="entry name" value="apbA_panE"/>
    <property type="match status" value="1"/>
</dbReference>
<dbReference type="InterPro" id="IPR013332">
    <property type="entry name" value="KPR_N"/>
</dbReference>
<comment type="similarity">
    <text evidence="1 4">Belongs to the ketopantoate reductase family.</text>
</comment>
<dbReference type="Gene3D" id="3.40.50.720">
    <property type="entry name" value="NAD(P)-binding Rossmann-like Domain"/>
    <property type="match status" value="1"/>
</dbReference>
<dbReference type="GO" id="GO:0008677">
    <property type="term" value="F:2-dehydropantoate 2-reductase activity"/>
    <property type="evidence" value="ECO:0007669"/>
    <property type="project" value="UniProtKB-EC"/>
</dbReference>
<evidence type="ECO:0000313" key="7">
    <source>
        <dbReference type="EMBL" id="SFD00259.1"/>
    </source>
</evidence>
<name>A0A1I1NRK4_9ACTN</name>
<dbReference type="PANTHER" id="PTHR21708:SF26">
    <property type="entry name" value="2-DEHYDROPANTOATE 2-REDUCTASE"/>
    <property type="match status" value="1"/>
</dbReference>
<comment type="function">
    <text evidence="4">Catalyzes the NADPH-dependent reduction of ketopantoate into pantoic acid.</text>
</comment>
<dbReference type="FunFam" id="1.10.1040.10:FF:000017">
    <property type="entry name" value="2-dehydropantoate 2-reductase"/>
    <property type="match status" value="1"/>
</dbReference>
<reference evidence="7 8" key="1">
    <citation type="submission" date="2016-10" db="EMBL/GenBank/DDBJ databases">
        <authorList>
            <person name="de Groot N.N."/>
        </authorList>
    </citation>
    <scope>NUCLEOTIDE SEQUENCE [LARGE SCALE GENOMIC DNA]</scope>
    <source>
        <strain evidence="7 8">CGMCC 1.7056</strain>
    </source>
</reference>
<dbReference type="EMBL" id="FOLB01000020">
    <property type="protein sequence ID" value="SFD00259.1"/>
    <property type="molecule type" value="Genomic_DNA"/>
</dbReference>
<dbReference type="Pfam" id="PF02558">
    <property type="entry name" value="ApbA"/>
    <property type="match status" value="1"/>
</dbReference>
<keyword evidence="2 4" id="KW-0521">NADP</keyword>
<dbReference type="Proteomes" id="UP000198832">
    <property type="component" value="Unassembled WGS sequence"/>
</dbReference>
<dbReference type="InterPro" id="IPR013752">
    <property type="entry name" value="KPA_reductase"/>
</dbReference>
<evidence type="ECO:0000256" key="1">
    <source>
        <dbReference type="ARBA" id="ARBA00007870"/>
    </source>
</evidence>
<dbReference type="SUPFAM" id="SSF48179">
    <property type="entry name" value="6-phosphogluconate dehydrogenase C-terminal domain-like"/>
    <property type="match status" value="1"/>
</dbReference>
<dbReference type="RefSeq" id="WP_091126525.1">
    <property type="nucleotide sequence ID" value="NZ_FOLB01000020.1"/>
</dbReference>
<comment type="pathway">
    <text evidence="4">Cofactor biosynthesis; (R)-pantothenate biosynthesis; (R)-pantoate from 3-methyl-2-oxobutanoate: step 2/2.</text>
</comment>
<proteinExistence type="inferred from homology"/>
<dbReference type="GO" id="GO:0015940">
    <property type="term" value="P:pantothenate biosynthetic process"/>
    <property type="evidence" value="ECO:0007669"/>
    <property type="project" value="UniProtKB-UniPathway"/>
</dbReference>
<gene>
    <name evidence="7" type="ORF">SAMN04487968_1202</name>
</gene>
<dbReference type="GO" id="GO:0005737">
    <property type="term" value="C:cytoplasm"/>
    <property type="evidence" value="ECO:0007669"/>
    <property type="project" value="TreeGrafter"/>
</dbReference>
<dbReference type="OrthoDB" id="9796561at2"/>
<feature type="domain" description="Ketopantoate reductase C-terminal" evidence="6">
    <location>
        <begin position="181"/>
        <end position="299"/>
    </location>
</feature>
<dbReference type="UniPathway" id="UPA00028">
    <property type="reaction ID" value="UER00004"/>
</dbReference>
<dbReference type="STRING" id="574651.SAMN04487968_1202"/>
<organism evidence="7 8">
    <name type="scientific">Nocardioides terrae</name>
    <dbReference type="NCBI Taxonomy" id="574651"/>
    <lineage>
        <taxon>Bacteria</taxon>
        <taxon>Bacillati</taxon>
        <taxon>Actinomycetota</taxon>
        <taxon>Actinomycetes</taxon>
        <taxon>Propionibacteriales</taxon>
        <taxon>Nocardioidaceae</taxon>
        <taxon>Nocardioides</taxon>
    </lineage>
</organism>
<dbReference type="EC" id="1.1.1.169" evidence="4"/>
<evidence type="ECO:0000256" key="4">
    <source>
        <dbReference type="RuleBase" id="RU362068"/>
    </source>
</evidence>
<keyword evidence="8" id="KW-1185">Reference proteome</keyword>
<dbReference type="InterPro" id="IPR036291">
    <property type="entry name" value="NAD(P)-bd_dom_sf"/>
</dbReference>
<evidence type="ECO:0000259" key="5">
    <source>
        <dbReference type="Pfam" id="PF02558"/>
    </source>
</evidence>
<keyword evidence="3 4" id="KW-0560">Oxidoreductase</keyword>
<dbReference type="InterPro" id="IPR051402">
    <property type="entry name" value="KPR-Related"/>
</dbReference>
<keyword evidence="4" id="KW-0566">Pantothenate biosynthesis</keyword>